<keyword evidence="1" id="KW-0732">Signal</keyword>
<sequence length="42" mass="4928">MLTWTHIAHVCINMWTLVSQGQVYACYTWTTSVPSWTNHQCK</sequence>
<name>A0A0L8HD61_OCTBM</name>
<dbReference type="EMBL" id="KQ418571">
    <property type="protein sequence ID" value="KOF86685.1"/>
    <property type="molecule type" value="Genomic_DNA"/>
</dbReference>
<organism evidence="2">
    <name type="scientific">Octopus bimaculoides</name>
    <name type="common">California two-spotted octopus</name>
    <dbReference type="NCBI Taxonomy" id="37653"/>
    <lineage>
        <taxon>Eukaryota</taxon>
        <taxon>Metazoa</taxon>
        <taxon>Spiralia</taxon>
        <taxon>Lophotrochozoa</taxon>
        <taxon>Mollusca</taxon>
        <taxon>Cephalopoda</taxon>
        <taxon>Coleoidea</taxon>
        <taxon>Octopodiformes</taxon>
        <taxon>Octopoda</taxon>
        <taxon>Incirrata</taxon>
        <taxon>Octopodidae</taxon>
        <taxon>Octopus</taxon>
    </lineage>
</organism>
<gene>
    <name evidence="2" type="ORF">OCBIM_22018095mg</name>
</gene>
<evidence type="ECO:0000256" key="1">
    <source>
        <dbReference type="SAM" id="SignalP"/>
    </source>
</evidence>
<proteinExistence type="predicted"/>
<protein>
    <recommendedName>
        <fullName evidence="3">Peptidase S54 rhomboid domain-containing protein</fullName>
    </recommendedName>
</protein>
<reference evidence="2" key="1">
    <citation type="submission" date="2015-07" db="EMBL/GenBank/DDBJ databases">
        <title>MeaNS - Measles Nucleotide Surveillance Program.</title>
        <authorList>
            <person name="Tran T."/>
            <person name="Druce J."/>
        </authorList>
    </citation>
    <scope>NUCLEOTIDE SEQUENCE</scope>
    <source>
        <strain evidence="2">UCB-OBI-ISO-001</strain>
        <tissue evidence="2">Gonad</tissue>
    </source>
</reference>
<feature type="signal peptide" evidence="1">
    <location>
        <begin position="1"/>
        <end position="20"/>
    </location>
</feature>
<evidence type="ECO:0008006" key="3">
    <source>
        <dbReference type="Google" id="ProtNLM"/>
    </source>
</evidence>
<accession>A0A0L8HD61</accession>
<feature type="chain" id="PRO_5005583623" description="Peptidase S54 rhomboid domain-containing protein" evidence="1">
    <location>
        <begin position="21"/>
        <end position="42"/>
    </location>
</feature>
<evidence type="ECO:0000313" key="2">
    <source>
        <dbReference type="EMBL" id="KOF86685.1"/>
    </source>
</evidence>
<dbReference type="AlphaFoldDB" id="A0A0L8HD61"/>